<protein>
    <submittedName>
        <fullName evidence="2">Cytochrome P450</fullName>
    </submittedName>
</protein>
<dbReference type="InterPro" id="IPR002397">
    <property type="entry name" value="Cyt_P450_B"/>
</dbReference>
<dbReference type="OrthoDB" id="5522954at2"/>
<dbReference type="Proteomes" id="UP000198824">
    <property type="component" value="Unassembled WGS sequence"/>
</dbReference>
<proteinExistence type="inferred from homology"/>
<evidence type="ECO:0000313" key="3">
    <source>
        <dbReference type="Proteomes" id="UP000198824"/>
    </source>
</evidence>
<accession>A0A1I6KGH6</accession>
<dbReference type="EMBL" id="FOZG01000001">
    <property type="protein sequence ID" value="SFR90323.1"/>
    <property type="molecule type" value="Genomic_DNA"/>
</dbReference>
<dbReference type="SUPFAM" id="SSF48264">
    <property type="entry name" value="Cytochrome P450"/>
    <property type="match status" value="1"/>
</dbReference>
<name>A0A1I6KGH6_9SPHN</name>
<organism evidence="2 3">
    <name type="scientific">Sphingomonas jatrophae</name>
    <dbReference type="NCBI Taxonomy" id="1166337"/>
    <lineage>
        <taxon>Bacteria</taxon>
        <taxon>Pseudomonadati</taxon>
        <taxon>Pseudomonadota</taxon>
        <taxon>Alphaproteobacteria</taxon>
        <taxon>Sphingomonadales</taxon>
        <taxon>Sphingomonadaceae</taxon>
        <taxon>Sphingomonas</taxon>
    </lineage>
</organism>
<dbReference type="GO" id="GO:0004497">
    <property type="term" value="F:monooxygenase activity"/>
    <property type="evidence" value="ECO:0007669"/>
    <property type="project" value="InterPro"/>
</dbReference>
<dbReference type="STRING" id="1166337.SAMN05192580_1716"/>
<dbReference type="PANTHER" id="PTHR46696:SF6">
    <property type="entry name" value="P450, PUTATIVE (EUROFUNG)-RELATED"/>
    <property type="match status" value="1"/>
</dbReference>
<comment type="similarity">
    <text evidence="1">Belongs to the cytochrome P450 family.</text>
</comment>
<dbReference type="AlphaFoldDB" id="A0A1I6KGH6"/>
<dbReference type="GO" id="GO:0005506">
    <property type="term" value="F:iron ion binding"/>
    <property type="evidence" value="ECO:0007669"/>
    <property type="project" value="InterPro"/>
</dbReference>
<dbReference type="RefSeq" id="WP_093313262.1">
    <property type="nucleotide sequence ID" value="NZ_FOZG01000001.1"/>
</dbReference>
<dbReference type="PRINTS" id="PR00359">
    <property type="entry name" value="BP450"/>
</dbReference>
<evidence type="ECO:0000256" key="1">
    <source>
        <dbReference type="ARBA" id="ARBA00010617"/>
    </source>
</evidence>
<keyword evidence="3" id="KW-1185">Reference proteome</keyword>
<dbReference type="Pfam" id="PF00067">
    <property type="entry name" value="p450"/>
    <property type="match status" value="1"/>
</dbReference>
<dbReference type="GO" id="GO:0016705">
    <property type="term" value="F:oxidoreductase activity, acting on paired donors, with incorporation or reduction of molecular oxygen"/>
    <property type="evidence" value="ECO:0007669"/>
    <property type="project" value="InterPro"/>
</dbReference>
<reference evidence="2 3" key="1">
    <citation type="submission" date="2016-10" db="EMBL/GenBank/DDBJ databases">
        <authorList>
            <person name="de Groot N.N."/>
        </authorList>
    </citation>
    <scope>NUCLEOTIDE SEQUENCE [LARGE SCALE GENOMIC DNA]</scope>
    <source>
        <strain evidence="2 3">S5-249</strain>
    </source>
</reference>
<dbReference type="GO" id="GO:0020037">
    <property type="term" value="F:heme binding"/>
    <property type="evidence" value="ECO:0007669"/>
    <property type="project" value="InterPro"/>
</dbReference>
<dbReference type="PANTHER" id="PTHR46696">
    <property type="entry name" value="P450, PUTATIVE (EUROFUNG)-RELATED"/>
    <property type="match status" value="1"/>
</dbReference>
<dbReference type="Gene3D" id="1.10.630.10">
    <property type="entry name" value="Cytochrome P450"/>
    <property type="match status" value="1"/>
</dbReference>
<sequence length="404" mass="44127">MTVPPVDTDFAFSPQDPAKAKDFALMDRIRAARPVCRPAENLVLTTRWRDTRDAFRDIARYSSVGDMRAPGVTVPVEESFLGELDAPLHPRIRRILMRGFTLKAGGAAEPWTRANVRRRLERFAQAGGGDLMTALAIPLPGSVSAHAMGVPDELHDQAMAWCNELLHSTWPSHGRTERGDGIAGAFPEFAAMLDALIAEREVAGPGGADDLLATMVHARDEDGWRIGAHHVRTLMVNILSGSLSASYMLGNLAYRFVADEAFQQSLRDDPALIPAAVEESLRFEPPVAFLFRTAREDGAIGGCPVHKGEHLMLGIHAANRDPDVFDDPGSFRLDRSNGDAHLSFGFGAHLCTGNHLTRMIGRVVLEELIARFPPGGLALAPGFEWRCVAHHLEYGPETLDLVVR</sequence>
<dbReference type="InterPro" id="IPR036396">
    <property type="entry name" value="Cyt_P450_sf"/>
</dbReference>
<evidence type="ECO:0000313" key="2">
    <source>
        <dbReference type="EMBL" id="SFR90323.1"/>
    </source>
</evidence>
<dbReference type="InterPro" id="IPR001128">
    <property type="entry name" value="Cyt_P450"/>
</dbReference>
<gene>
    <name evidence="2" type="ORF">SAMN05192580_1716</name>
</gene>